<accession>W7Y9R9</accession>
<keyword evidence="1" id="KW-0812">Transmembrane</keyword>
<dbReference type="RefSeq" id="WP_036647518.1">
    <property type="nucleotide sequence ID" value="NZ_BAVZ01000004.1"/>
</dbReference>
<gene>
    <name evidence="2" type="ORF">JCM16418_1808</name>
</gene>
<organism evidence="2 3">
    <name type="scientific">Paenibacillus pini JCM 16418</name>
    <dbReference type="NCBI Taxonomy" id="1236976"/>
    <lineage>
        <taxon>Bacteria</taxon>
        <taxon>Bacillati</taxon>
        <taxon>Bacillota</taxon>
        <taxon>Bacilli</taxon>
        <taxon>Bacillales</taxon>
        <taxon>Paenibacillaceae</taxon>
        <taxon>Paenibacillus</taxon>
    </lineage>
</organism>
<dbReference type="EMBL" id="BAVZ01000004">
    <property type="protein sequence ID" value="GAF07780.1"/>
    <property type="molecule type" value="Genomic_DNA"/>
</dbReference>
<feature type="transmembrane region" description="Helical" evidence="1">
    <location>
        <begin position="81"/>
        <end position="103"/>
    </location>
</feature>
<evidence type="ECO:0000313" key="2">
    <source>
        <dbReference type="EMBL" id="GAF07780.1"/>
    </source>
</evidence>
<keyword evidence="3" id="KW-1185">Reference proteome</keyword>
<keyword evidence="1" id="KW-1133">Transmembrane helix</keyword>
<feature type="transmembrane region" description="Helical" evidence="1">
    <location>
        <begin position="7"/>
        <end position="25"/>
    </location>
</feature>
<feature type="transmembrane region" description="Helical" evidence="1">
    <location>
        <begin position="123"/>
        <end position="146"/>
    </location>
</feature>
<evidence type="ECO:0000313" key="3">
    <source>
        <dbReference type="Proteomes" id="UP000019364"/>
    </source>
</evidence>
<name>W7Y9R9_9BACL</name>
<evidence type="ECO:0000256" key="1">
    <source>
        <dbReference type="SAM" id="Phobius"/>
    </source>
</evidence>
<sequence>MLSRKAMIAYWIILAMNVFLMFLVRMMTDTYSDDQDTSSHVNTVWITYGLGWPMLAILIFMIYVAAVRYFDSLEDRVSKMLYPQAIPSFALASMLLALGLEISKVRNAYYSTHSLPGNSDLSMLYYNPYILLFSAAFAVAGGWATVKKRSF</sequence>
<proteinExistence type="predicted"/>
<dbReference type="OrthoDB" id="2666219at2"/>
<keyword evidence="1" id="KW-0472">Membrane</keyword>
<comment type="caution">
    <text evidence="2">The sequence shown here is derived from an EMBL/GenBank/DDBJ whole genome shotgun (WGS) entry which is preliminary data.</text>
</comment>
<protein>
    <submittedName>
        <fullName evidence="2">Uncharacterized protein</fullName>
    </submittedName>
</protein>
<dbReference type="Proteomes" id="UP000019364">
    <property type="component" value="Unassembled WGS sequence"/>
</dbReference>
<reference evidence="2 3" key="1">
    <citation type="journal article" date="2014" name="Genome Announc.">
        <title>Draft Genome Sequence of Paenibacillus pini JCM 16418T, Isolated from the Rhizosphere of Pine Tree.</title>
        <authorList>
            <person name="Yuki M."/>
            <person name="Oshima K."/>
            <person name="Suda W."/>
            <person name="Oshida Y."/>
            <person name="Kitamura K."/>
            <person name="Iida Y."/>
            <person name="Hattori M."/>
            <person name="Ohkuma M."/>
        </authorList>
    </citation>
    <scope>NUCLEOTIDE SEQUENCE [LARGE SCALE GENOMIC DNA]</scope>
    <source>
        <strain evidence="2 3">JCM 16418</strain>
    </source>
</reference>
<dbReference type="AlphaFoldDB" id="W7Y9R9"/>
<feature type="transmembrane region" description="Helical" evidence="1">
    <location>
        <begin position="45"/>
        <end position="69"/>
    </location>
</feature>